<dbReference type="NCBIfam" id="TIGR01414">
    <property type="entry name" value="autotrans_barl"/>
    <property type="match status" value="1"/>
</dbReference>
<name>A0A4R2GT88_9HYPH</name>
<dbReference type="InterPro" id="IPR006315">
    <property type="entry name" value="OM_autotransptr_brl_dom"/>
</dbReference>
<dbReference type="PANTHER" id="PTHR35037">
    <property type="entry name" value="C-TERMINAL REGION OF AIDA-LIKE PROTEIN"/>
    <property type="match status" value="1"/>
</dbReference>
<dbReference type="InterPro" id="IPR005546">
    <property type="entry name" value="Autotransporte_beta"/>
</dbReference>
<comment type="caution">
    <text evidence="5">The sequence shown here is derived from an EMBL/GenBank/DDBJ whole genome shotgun (WGS) entry which is preliminary data.</text>
</comment>
<dbReference type="Proteomes" id="UP000294881">
    <property type="component" value="Unassembled WGS sequence"/>
</dbReference>
<dbReference type="InterPro" id="IPR043990">
    <property type="entry name" value="AC_1"/>
</dbReference>
<dbReference type="InterPro" id="IPR013425">
    <property type="entry name" value="Autotrns_rpt"/>
</dbReference>
<reference evidence="5 6" key="1">
    <citation type="submission" date="2019-03" db="EMBL/GenBank/DDBJ databases">
        <title>Genomic Encyclopedia of Type Strains, Phase IV (KMG-IV): sequencing the most valuable type-strain genomes for metagenomic binning, comparative biology and taxonomic classification.</title>
        <authorList>
            <person name="Goeker M."/>
        </authorList>
    </citation>
    <scope>NUCLEOTIDE SEQUENCE [LARGE SCALE GENOMIC DNA]</scope>
    <source>
        <strain evidence="5 6">DSM 22958</strain>
    </source>
</reference>
<dbReference type="PANTHER" id="PTHR35037:SF3">
    <property type="entry name" value="C-TERMINAL REGION OF AIDA-LIKE PROTEIN"/>
    <property type="match status" value="1"/>
</dbReference>
<protein>
    <submittedName>
        <fullName evidence="5">Outer membrane autotransporter protein</fullName>
    </submittedName>
</protein>
<organism evidence="5 6">
    <name type="scientific">Camelimonas lactis</name>
    <dbReference type="NCBI Taxonomy" id="659006"/>
    <lineage>
        <taxon>Bacteria</taxon>
        <taxon>Pseudomonadati</taxon>
        <taxon>Pseudomonadota</taxon>
        <taxon>Alphaproteobacteria</taxon>
        <taxon>Hyphomicrobiales</taxon>
        <taxon>Chelatococcaceae</taxon>
        <taxon>Camelimonas</taxon>
    </lineage>
</organism>
<evidence type="ECO:0000256" key="3">
    <source>
        <dbReference type="SAM" id="SignalP"/>
    </source>
</evidence>
<evidence type="ECO:0000256" key="1">
    <source>
        <dbReference type="ARBA" id="ARBA00022729"/>
    </source>
</evidence>
<feature type="region of interest" description="Disordered" evidence="2">
    <location>
        <begin position="667"/>
        <end position="726"/>
    </location>
</feature>
<feature type="signal peptide" evidence="3">
    <location>
        <begin position="1"/>
        <end position="35"/>
    </location>
</feature>
<keyword evidence="1 3" id="KW-0732">Signal</keyword>
<evidence type="ECO:0000259" key="4">
    <source>
        <dbReference type="PROSITE" id="PS51208"/>
    </source>
</evidence>
<dbReference type="Gene3D" id="2.40.128.130">
    <property type="entry name" value="Autotransporter beta-domain"/>
    <property type="match status" value="1"/>
</dbReference>
<sequence length="1056" mass="107543">MIRINSFMIRSTALHISPAIMAVGGTLVVAAPSWAACTPAVSDGAVVTCAGTTTSRIGSGPAPGNDNVTVNVQGGATVRVGDEPAISLHDGAQITVSNGAIVTNVTTPGGSGPYHATGPNTVEFNSNGTLTVAAGGQIIETGNSTQAETVNVMGGGNRIINYGLIRGTSSAAVWFQDQEPGSRNVVDNYGRIERVGGGSVIGSSGSNGIVFYNRANATVVGGLSFASGNNDLYFEPGSTVTGSIDGGRGASNLTLRGTAGSRDVLQGRLSNFRTLIKEGRGQWTISGSLTGFTDVAVKEGMLTLTGDNTRYTGAARVDPDGILEARAQSLPTQADQADNLNNIRNNGIVRLAQPTGDNAAYGGQIVGGGVVEKTGGGMVTLSPQAPDGNTYSGGTVIRGGVLAASGDNAIGAPAGGVTLDGGSFGFASSFTLGAERPVIVTINNGGLNAGPGVTGVVTQGITGPGALTKSGDGAVVLTGTNTYAGITSVERGALAAGDAAHPRAMLSGGGQVNVAADATFGGYGSVAGDVVNRGAIAVASAFPGFAGGTEGDFTIGGVLTNGGHVQIGGGAVGNTLVVGAYVGQMGTIGVNTVLGGDGSRSDRLVIDGGGATGASILQVTNVGGGGAVTWGNGIQVVGAINGATTRAGAFVLGGPVVAGPHEYKLYRGTRDGSDPQSWYLRTELPPAPPTPPAPPAPPVPPTPPAPRPAPGPQPQPQPQPQPEAQLPNYRNETSLYAALPSMALGYGQSILGTLHERVGEQELLRGRQSANGPSFVNGAWGRIIGQHIDQSASAGGIYGRGPAYNQDIAAFQFGLDIYRREHADGSRDHAGVYFVVGQSEGSVKHFTGARAGQNRFDAQTIGAYWTHFGATGWYVDAVAQGTWYNARSSSVRMRQISPDGFGVGLSLEAGYPLQLGGGWTVEPQAQLIYQSISLDSRYDGAAQVRFSDVQSLAGRIGARLSRTWTLDAENGPKQINVWARANLWNEFLGNPKTWFSSADGFVPFHSEMKGAWTQLGGGVTAQLNGNVALYADASYNIGHGGDRRSWDGKVGVRVNW</sequence>
<feature type="domain" description="Autotransporter" evidence="4">
    <location>
        <begin position="772"/>
        <end position="1056"/>
    </location>
</feature>
<dbReference type="EMBL" id="SLWL01000006">
    <property type="protein sequence ID" value="TCO13397.1"/>
    <property type="molecule type" value="Genomic_DNA"/>
</dbReference>
<proteinExistence type="predicted"/>
<dbReference type="InterPro" id="IPR012332">
    <property type="entry name" value="Autotransporter_pectin_lyase_C"/>
</dbReference>
<feature type="chain" id="PRO_5021002284" evidence="3">
    <location>
        <begin position="36"/>
        <end position="1056"/>
    </location>
</feature>
<dbReference type="SUPFAM" id="SSF103515">
    <property type="entry name" value="Autotransporter"/>
    <property type="match status" value="1"/>
</dbReference>
<dbReference type="InterPro" id="IPR036709">
    <property type="entry name" value="Autotransporte_beta_dom_sf"/>
</dbReference>
<keyword evidence="6" id="KW-1185">Reference proteome</keyword>
<dbReference type="InterPro" id="IPR051551">
    <property type="entry name" value="Autotransporter_adhesion"/>
</dbReference>
<evidence type="ECO:0000313" key="6">
    <source>
        <dbReference type="Proteomes" id="UP000294881"/>
    </source>
</evidence>
<dbReference type="OrthoDB" id="6053567at2"/>
<dbReference type="Pfam" id="PF12951">
    <property type="entry name" value="PATR"/>
    <property type="match status" value="3"/>
</dbReference>
<accession>A0A4R2GT88</accession>
<dbReference type="SMART" id="SM00869">
    <property type="entry name" value="Autotransporter"/>
    <property type="match status" value="1"/>
</dbReference>
<dbReference type="InterPro" id="IPR011050">
    <property type="entry name" value="Pectin_lyase_fold/virulence"/>
</dbReference>
<dbReference type="CDD" id="cd01344">
    <property type="entry name" value="PL2_Passenger_AT"/>
    <property type="match status" value="1"/>
</dbReference>
<gene>
    <name evidence="5" type="ORF">EV666_106109</name>
</gene>
<evidence type="ECO:0000313" key="5">
    <source>
        <dbReference type="EMBL" id="TCO13397.1"/>
    </source>
</evidence>
<dbReference type="AlphaFoldDB" id="A0A4R2GT88"/>
<dbReference type="GO" id="GO:0019867">
    <property type="term" value="C:outer membrane"/>
    <property type="evidence" value="ECO:0007669"/>
    <property type="project" value="InterPro"/>
</dbReference>
<dbReference type="SUPFAM" id="SSF51126">
    <property type="entry name" value="Pectin lyase-like"/>
    <property type="match status" value="2"/>
</dbReference>
<dbReference type="Pfam" id="PF18883">
    <property type="entry name" value="AC_1"/>
    <property type="match status" value="1"/>
</dbReference>
<dbReference type="Pfam" id="PF03797">
    <property type="entry name" value="Autotransporter"/>
    <property type="match status" value="1"/>
</dbReference>
<evidence type="ECO:0000256" key="2">
    <source>
        <dbReference type="SAM" id="MobiDB-lite"/>
    </source>
</evidence>
<feature type="compositionally biased region" description="Pro residues" evidence="2">
    <location>
        <begin position="685"/>
        <end position="721"/>
    </location>
</feature>
<dbReference type="Gene3D" id="2.160.20.20">
    <property type="match status" value="1"/>
</dbReference>
<dbReference type="PROSITE" id="PS51208">
    <property type="entry name" value="AUTOTRANSPORTER"/>
    <property type="match status" value="1"/>
</dbReference>
<dbReference type="NCBIfam" id="TIGR02601">
    <property type="entry name" value="autotrns_rpt"/>
    <property type="match status" value="1"/>
</dbReference>